<evidence type="ECO:0000313" key="5">
    <source>
        <dbReference type="EMBL" id="MPN44606.1"/>
    </source>
</evidence>
<dbReference type="InterPro" id="IPR023213">
    <property type="entry name" value="CAT-like_dom_sf"/>
</dbReference>
<accession>A0A645I178</accession>
<dbReference type="EMBL" id="VSSQ01103852">
    <property type="protein sequence ID" value="MPN44606.1"/>
    <property type="molecule type" value="Genomic_DNA"/>
</dbReference>
<evidence type="ECO:0000256" key="2">
    <source>
        <dbReference type="ARBA" id="ARBA00022679"/>
    </source>
</evidence>
<evidence type="ECO:0000256" key="1">
    <source>
        <dbReference type="ARBA" id="ARBA00001938"/>
    </source>
</evidence>
<dbReference type="InterPro" id="IPR050743">
    <property type="entry name" value="2-oxoacid_DH_E2_comp"/>
</dbReference>
<dbReference type="GO" id="GO:0031405">
    <property type="term" value="F:lipoic acid binding"/>
    <property type="evidence" value="ECO:0007669"/>
    <property type="project" value="TreeGrafter"/>
</dbReference>
<dbReference type="Gene3D" id="3.30.559.10">
    <property type="entry name" value="Chloramphenicol acetyltransferase-like domain"/>
    <property type="match status" value="1"/>
</dbReference>
<feature type="domain" description="2-oxoacid dehydrogenase acyltransferase catalytic" evidence="4">
    <location>
        <begin position="1"/>
        <end position="136"/>
    </location>
</feature>
<proteinExistence type="predicted"/>
<name>A0A645I178_9ZZZZ</name>
<dbReference type="PANTHER" id="PTHR43178">
    <property type="entry name" value="DIHYDROLIPOAMIDE ACETYLTRANSFERASE COMPONENT OF PYRUVATE DEHYDROGENASE COMPLEX"/>
    <property type="match status" value="1"/>
</dbReference>
<comment type="cofactor">
    <cofactor evidence="1">
        <name>(R)-lipoate</name>
        <dbReference type="ChEBI" id="CHEBI:83088"/>
    </cofactor>
</comment>
<dbReference type="GO" id="GO:0004742">
    <property type="term" value="F:dihydrolipoyllysine-residue acetyltransferase activity"/>
    <property type="evidence" value="ECO:0007669"/>
    <property type="project" value="UniProtKB-EC"/>
</dbReference>
<keyword evidence="2 5" id="KW-0808">Transferase</keyword>
<keyword evidence="5" id="KW-0670">Pyruvate</keyword>
<organism evidence="5">
    <name type="scientific">bioreactor metagenome</name>
    <dbReference type="NCBI Taxonomy" id="1076179"/>
    <lineage>
        <taxon>unclassified sequences</taxon>
        <taxon>metagenomes</taxon>
        <taxon>ecological metagenomes</taxon>
    </lineage>
</organism>
<evidence type="ECO:0000256" key="3">
    <source>
        <dbReference type="ARBA" id="ARBA00023315"/>
    </source>
</evidence>
<dbReference type="EC" id="2.3.1.12" evidence="5"/>
<sequence length="136" mass="14649">MHLGIAVDTTRGLMVPTVLHAESRTLIDLSREIKMLADACRAGSIAPEKLKNGTFTISNVGAMGIQTFTPVLNPPQAGILGVGCIDYAVRQTPEGLLCYPACHLSLTIDHRVIDGMPAARFLHALCETLEQIEQLL</sequence>
<dbReference type="GO" id="GO:0005737">
    <property type="term" value="C:cytoplasm"/>
    <property type="evidence" value="ECO:0007669"/>
    <property type="project" value="TreeGrafter"/>
</dbReference>
<reference evidence="5" key="1">
    <citation type="submission" date="2019-08" db="EMBL/GenBank/DDBJ databases">
        <authorList>
            <person name="Kucharzyk K."/>
            <person name="Murdoch R.W."/>
            <person name="Higgins S."/>
            <person name="Loffler F."/>
        </authorList>
    </citation>
    <scope>NUCLEOTIDE SEQUENCE</scope>
</reference>
<comment type="caution">
    <text evidence="5">The sequence shown here is derived from an EMBL/GenBank/DDBJ whole genome shotgun (WGS) entry which is preliminary data.</text>
</comment>
<dbReference type="PANTHER" id="PTHR43178:SF5">
    <property type="entry name" value="LIPOAMIDE ACYLTRANSFERASE COMPONENT OF BRANCHED-CHAIN ALPHA-KETO ACID DEHYDROGENASE COMPLEX, MITOCHONDRIAL"/>
    <property type="match status" value="1"/>
</dbReference>
<gene>
    <name evidence="5" type="primary">pdhC_39</name>
    <name evidence="5" type="ORF">SDC9_192171</name>
</gene>
<protein>
    <submittedName>
        <fullName evidence="5">Dihydrolipoyllysine-residue acetyltransferase component of pyruvate dehydrogenase complex</fullName>
        <ecNumber evidence="5">2.3.1.12</ecNumber>
    </submittedName>
</protein>
<keyword evidence="3 5" id="KW-0012">Acyltransferase</keyword>
<dbReference type="SUPFAM" id="SSF52777">
    <property type="entry name" value="CoA-dependent acyltransferases"/>
    <property type="match status" value="1"/>
</dbReference>
<evidence type="ECO:0000259" key="4">
    <source>
        <dbReference type="Pfam" id="PF00198"/>
    </source>
</evidence>
<dbReference type="Pfam" id="PF00198">
    <property type="entry name" value="2-oxoacid_dh"/>
    <property type="match status" value="1"/>
</dbReference>
<dbReference type="AlphaFoldDB" id="A0A645I178"/>
<dbReference type="InterPro" id="IPR001078">
    <property type="entry name" value="2-oxoacid_DH_actylTfrase"/>
</dbReference>